<dbReference type="PROSITE" id="PS51257">
    <property type="entry name" value="PROKAR_LIPOPROTEIN"/>
    <property type="match status" value="1"/>
</dbReference>
<comment type="caution">
    <text evidence="3">The sequence shown here is derived from an EMBL/GenBank/DDBJ whole genome shotgun (WGS) entry which is preliminary data.</text>
</comment>
<dbReference type="InterPro" id="IPR018535">
    <property type="entry name" value="DUF1996"/>
</dbReference>
<reference evidence="3 4" key="1">
    <citation type="submission" date="2019-06" db="EMBL/GenBank/DDBJ databases">
        <title>Draft genome sequence of the filamentous fungus Phialemoniopsis curvata isolated from diesel fuel.</title>
        <authorList>
            <person name="Varaljay V.A."/>
            <person name="Lyon W.J."/>
            <person name="Crouch A.L."/>
            <person name="Drake C.E."/>
            <person name="Hollomon J.M."/>
            <person name="Nadeau L.J."/>
            <person name="Nunn H.S."/>
            <person name="Stevenson B.S."/>
            <person name="Bojanowski C.L."/>
            <person name="Crookes-Goodson W.J."/>
        </authorList>
    </citation>
    <scope>NUCLEOTIDE SEQUENCE [LARGE SCALE GENOMIC DNA]</scope>
    <source>
        <strain evidence="3 4">D216</strain>
    </source>
</reference>
<name>A0A507AT93_9PEZI</name>
<dbReference type="OrthoDB" id="74764at2759"/>
<dbReference type="RefSeq" id="XP_030989799.1">
    <property type="nucleotide sequence ID" value="XM_031132890.1"/>
</dbReference>
<dbReference type="Proteomes" id="UP000319257">
    <property type="component" value="Unassembled WGS sequence"/>
</dbReference>
<keyword evidence="1" id="KW-0732">Signal</keyword>
<dbReference type="STRING" id="1093900.A0A507AT93"/>
<keyword evidence="4" id="KW-1185">Reference proteome</keyword>
<feature type="domain" description="DUF1996" evidence="2">
    <location>
        <begin position="41"/>
        <end position="279"/>
    </location>
</feature>
<proteinExistence type="predicted"/>
<dbReference type="EMBL" id="SKBQ01000081">
    <property type="protein sequence ID" value="TPX08088.1"/>
    <property type="molecule type" value="Genomic_DNA"/>
</dbReference>
<feature type="signal peptide" evidence="1">
    <location>
        <begin position="1"/>
        <end position="25"/>
    </location>
</feature>
<evidence type="ECO:0000313" key="3">
    <source>
        <dbReference type="EMBL" id="TPX08088.1"/>
    </source>
</evidence>
<accession>A0A507AT93</accession>
<dbReference type="GeneID" id="41977735"/>
<dbReference type="PANTHER" id="PTHR43662">
    <property type="match status" value="1"/>
</dbReference>
<dbReference type="Pfam" id="PF09362">
    <property type="entry name" value="DUF1996"/>
    <property type="match status" value="1"/>
</dbReference>
<sequence>MLTKPRPIMLLVTGALMSLLPTAQAYWILGCGRPVVTERLDPIMQPGQVPSSHVHAVMGGNAFSADMPTTENRTQESNCTTCVVTEDLSNYWVPNLYFQDPKNHSFISVKNAGGMNIYYEQRIDPQDPQYSSGIQAFPRGFRMVAGDPYQRNISDPPTLEQRAISFACLSSTSGPQTNDLPDKKCNNGLRVQVSFPSCWDGKNLDSPDHKSHMAYPSLMDNGICPDSHPIRLMYLFYEVMYSVDQFDHLWTEGQGEQPFVFSNGDPTGYGHHGDFLNGWDIALLQKAIDTCGDETGGDIQKCEAFKPYLQDAKEQNKCSKKAAVHEEVSGTLSKLPGCNPIQNGPEKAMPQKC</sequence>
<gene>
    <name evidence="3" type="ORF">E0L32_010288</name>
</gene>
<organism evidence="3 4">
    <name type="scientific">Thyridium curvatum</name>
    <dbReference type="NCBI Taxonomy" id="1093900"/>
    <lineage>
        <taxon>Eukaryota</taxon>
        <taxon>Fungi</taxon>
        <taxon>Dikarya</taxon>
        <taxon>Ascomycota</taxon>
        <taxon>Pezizomycotina</taxon>
        <taxon>Sordariomycetes</taxon>
        <taxon>Sordariomycetidae</taxon>
        <taxon>Thyridiales</taxon>
        <taxon>Thyridiaceae</taxon>
        <taxon>Thyridium</taxon>
    </lineage>
</organism>
<dbReference type="InParanoid" id="A0A507AT93"/>
<evidence type="ECO:0000259" key="2">
    <source>
        <dbReference type="Pfam" id="PF09362"/>
    </source>
</evidence>
<dbReference type="AlphaFoldDB" id="A0A507AT93"/>
<feature type="chain" id="PRO_5021203111" description="DUF1996 domain-containing protein" evidence="1">
    <location>
        <begin position="26"/>
        <end position="353"/>
    </location>
</feature>
<evidence type="ECO:0000313" key="4">
    <source>
        <dbReference type="Proteomes" id="UP000319257"/>
    </source>
</evidence>
<dbReference type="PANTHER" id="PTHR43662:SF3">
    <property type="entry name" value="DOMAIN PROTEIN, PUTATIVE (AFU_ORTHOLOGUE AFUA_6G11970)-RELATED"/>
    <property type="match status" value="1"/>
</dbReference>
<evidence type="ECO:0000256" key="1">
    <source>
        <dbReference type="SAM" id="SignalP"/>
    </source>
</evidence>
<protein>
    <recommendedName>
        <fullName evidence="2">DUF1996 domain-containing protein</fullName>
    </recommendedName>
</protein>